<dbReference type="PRINTS" id="PR00034">
    <property type="entry name" value="HTHCRP"/>
</dbReference>
<evidence type="ECO:0000256" key="2">
    <source>
        <dbReference type="ARBA" id="ARBA00023125"/>
    </source>
</evidence>
<feature type="domain" description="HTH crp-type" evidence="5">
    <location>
        <begin position="160"/>
        <end position="233"/>
    </location>
</feature>
<dbReference type="PROSITE" id="PS51063">
    <property type="entry name" value="HTH_CRP_2"/>
    <property type="match status" value="1"/>
</dbReference>
<dbReference type="PANTHER" id="PTHR24567:SF74">
    <property type="entry name" value="HTH-TYPE TRANSCRIPTIONAL REGULATOR ARCR"/>
    <property type="match status" value="1"/>
</dbReference>
<dbReference type="InterPro" id="IPR012318">
    <property type="entry name" value="HTH_CRP"/>
</dbReference>
<evidence type="ECO:0000256" key="3">
    <source>
        <dbReference type="ARBA" id="ARBA00023163"/>
    </source>
</evidence>
<dbReference type="AlphaFoldDB" id="A0A0C2CTL8"/>
<protein>
    <submittedName>
        <fullName evidence="6">cAMP-binding protein</fullName>
    </submittedName>
</protein>
<dbReference type="GO" id="GO:0003700">
    <property type="term" value="F:DNA-binding transcription factor activity"/>
    <property type="evidence" value="ECO:0007669"/>
    <property type="project" value="TreeGrafter"/>
</dbReference>
<gene>
    <name evidence="6" type="ORF">DB30_00849</name>
</gene>
<evidence type="ECO:0000259" key="5">
    <source>
        <dbReference type="PROSITE" id="PS51063"/>
    </source>
</evidence>
<dbReference type="InterPro" id="IPR018490">
    <property type="entry name" value="cNMP-bd_dom_sf"/>
</dbReference>
<evidence type="ECO:0000313" key="7">
    <source>
        <dbReference type="Proteomes" id="UP000031599"/>
    </source>
</evidence>
<keyword evidence="1" id="KW-0805">Transcription regulation</keyword>
<dbReference type="Gene3D" id="2.60.120.10">
    <property type="entry name" value="Jelly Rolls"/>
    <property type="match status" value="1"/>
</dbReference>
<name>A0A0C2CTL8_9BACT</name>
<keyword evidence="2" id="KW-0238">DNA-binding</keyword>
<evidence type="ECO:0000313" key="6">
    <source>
        <dbReference type="EMBL" id="KIG12965.1"/>
    </source>
</evidence>
<dbReference type="SMART" id="SM00100">
    <property type="entry name" value="cNMP"/>
    <property type="match status" value="1"/>
</dbReference>
<dbReference type="RefSeq" id="WP_240480390.1">
    <property type="nucleotide sequence ID" value="NZ_JMCC02000112.1"/>
</dbReference>
<dbReference type="InterPro" id="IPR036388">
    <property type="entry name" value="WH-like_DNA-bd_sf"/>
</dbReference>
<dbReference type="Pfam" id="PF13545">
    <property type="entry name" value="HTH_Crp_2"/>
    <property type="match status" value="1"/>
</dbReference>
<feature type="domain" description="Cyclic nucleotide-binding" evidence="4">
    <location>
        <begin position="26"/>
        <end position="146"/>
    </location>
</feature>
<sequence>MSARKKALDRAQDDKRVLWHLRKIPLLSNVPPAKLQELISQVELREIPRRQVIYLPGDPGEQVYFINGGRVKTSKVTRDGKELTLAYRGAGQIFGELAVIDGSPREEMAEAMKNAIITELPVDVFRELLLADAKLCFSFLSDVGKRRRQLETKLEHLVFKDVQAKLAALLLELGEEYGQETEDGLQIGLKITHQEMANLIGSTRETISLTLAQFKKKDLLNMNGRTVVLLDQDGLKAAT</sequence>
<accession>A0A0C2CTL8</accession>
<proteinExistence type="predicted"/>
<comment type="caution">
    <text evidence="6">The sequence shown here is derived from an EMBL/GenBank/DDBJ whole genome shotgun (WGS) entry which is preliminary data.</text>
</comment>
<dbReference type="Gene3D" id="1.10.10.10">
    <property type="entry name" value="Winged helix-like DNA-binding domain superfamily/Winged helix DNA-binding domain"/>
    <property type="match status" value="1"/>
</dbReference>
<evidence type="ECO:0000256" key="1">
    <source>
        <dbReference type="ARBA" id="ARBA00023015"/>
    </source>
</evidence>
<dbReference type="InterPro" id="IPR050397">
    <property type="entry name" value="Env_Response_Regulators"/>
</dbReference>
<dbReference type="PROSITE" id="PS50042">
    <property type="entry name" value="CNMP_BINDING_3"/>
    <property type="match status" value="1"/>
</dbReference>
<dbReference type="Proteomes" id="UP000031599">
    <property type="component" value="Unassembled WGS sequence"/>
</dbReference>
<dbReference type="GO" id="GO:0003677">
    <property type="term" value="F:DNA binding"/>
    <property type="evidence" value="ECO:0007669"/>
    <property type="project" value="UniProtKB-KW"/>
</dbReference>
<dbReference type="Pfam" id="PF00027">
    <property type="entry name" value="cNMP_binding"/>
    <property type="match status" value="1"/>
</dbReference>
<dbReference type="EMBL" id="JMCC02000112">
    <property type="protein sequence ID" value="KIG12965.1"/>
    <property type="molecule type" value="Genomic_DNA"/>
</dbReference>
<dbReference type="InterPro" id="IPR014710">
    <property type="entry name" value="RmlC-like_jellyroll"/>
</dbReference>
<organism evidence="6 7">
    <name type="scientific">Enhygromyxa salina</name>
    <dbReference type="NCBI Taxonomy" id="215803"/>
    <lineage>
        <taxon>Bacteria</taxon>
        <taxon>Pseudomonadati</taxon>
        <taxon>Myxococcota</taxon>
        <taxon>Polyangia</taxon>
        <taxon>Nannocystales</taxon>
        <taxon>Nannocystaceae</taxon>
        <taxon>Enhygromyxa</taxon>
    </lineage>
</organism>
<dbReference type="PANTHER" id="PTHR24567">
    <property type="entry name" value="CRP FAMILY TRANSCRIPTIONAL REGULATORY PROTEIN"/>
    <property type="match status" value="1"/>
</dbReference>
<dbReference type="GO" id="GO:0005829">
    <property type="term" value="C:cytosol"/>
    <property type="evidence" value="ECO:0007669"/>
    <property type="project" value="TreeGrafter"/>
</dbReference>
<dbReference type="InterPro" id="IPR000595">
    <property type="entry name" value="cNMP-bd_dom"/>
</dbReference>
<dbReference type="SMART" id="SM00419">
    <property type="entry name" value="HTH_CRP"/>
    <property type="match status" value="1"/>
</dbReference>
<evidence type="ECO:0000259" key="4">
    <source>
        <dbReference type="PROSITE" id="PS50042"/>
    </source>
</evidence>
<dbReference type="SUPFAM" id="SSF51206">
    <property type="entry name" value="cAMP-binding domain-like"/>
    <property type="match status" value="1"/>
</dbReference>
<dbReference type="SUPFAM" id="SSF46785">
    <property type="entry name" value="Winged helix' DNA-binding domain"/>
    <property type="match status" value="1"/>
</dbReference>
<reference evidence="6 7" key="1">
    <citation type="submission" date="2014-12" db="EMBL/GenBank/DDBJ databases">
        <title>Genome assembly of Enhygromyxa salina DSM 15201.</title>
        <authorList>
            <person name="Sharma G."/>
            <person name="Subramanian S."/>
        </authorList>
    </citation>
    <scope>NUCLEOTIDE SEQUENCE [LARGE SCALE GENOMIC DNA]</scope>
    <source>
        <strain evidence="6 7">DSM 15201</strain>
    </source>
</reference>
<dbReference type="InterPro" id="IPR036390">
    <property type="entry name" value="WH_DNA-bd_sf"/>
</dbReference>
<keyword evidence="3" id="KW-0804">Transcription</keyword>
<dbReference type="CDD" id="cd00038">
    <property type="entry name" value="CAP_ED"/>
    <property type="match status" value="1"/>
</dbReference>